<accession>A0A240EI59</accession>
<keyword evidence="2" id="KW-1185">Reference proteome</keyword>
<gene>
    <name evidence="1" type="ORF">VTH8203_01484</name>
</gene>
<proteinExistence type="predicted"/>
<name>A0A240EI59_9VIBR</name>
<dbReference type="AlphaFoldDB" id="A0A240EI59"/>
<dbReference type="EMBL" id="OANU01000015">
    <property type="protein sequence ID" value="SNX47869.1"/>
    <property type="molecule type" value="Genomic_DNA"/>
</dbReference>
<sequence>MEDKEIRFTETYSISKAGDSEELCQITFDVRNFYSTKDNLFVSEVRVEHSGHNPLIEHFKFQVFNGQVNTFHIEDFILPERLRGFRIGMFVLNKVYGLLSDEVKRAAPRVGGTLVAQDNKPNRDRMYQRLIGDDIQHPLARFDVDKNGEGYFSGVFLDVGESWKQSITAKEI</sequence>
<dbReference type="RefSeq" id="WP_096993097.1">
    <property type="nucleotide sequence ID" value="NZ_JBHSII010000006.1"/>
</dbReference>
<evidence type="ECO:0000313" key="2">
    <source>
        <dbReference type="Proteomes" id="UP000219336"/>
    </source>
</evidence>
<dbReference type="Proteomes" id="UP000219336">
    <property type="component" value="Unassembled WGS sequence"/>
</dbReference>
<protein>
    <submittedName>
        <fullName evidence="1">Uncharacterized protein</fullName>
    </submittedName>
</protein>
<evidence type="ECO:0000313" key="1">
    <source>
        <dbReference type="EMBL" id="SNX47869.1"/>
    </source>
</evidence>
<organism evidence="1 2">
    <name type="scientific">Vibrio thalassae</name>
    <dbReference type="NCBI Taxonomy" id="1243014"/>
    <lineage>
        <taxon>Bacteria</taxon>
        <taxon>Pseudomonadati</taxon>
        <taxon>Pseudomonadota</taxon>
        <taxon>Gammaproteobacteria</taxon>
        <taxon>Vibrionales</taxon>
        <taxon>Vibrionaceae</taxon>
        <taxon>Vibrio</taxon>
    </lineage>
</organism>
<reference evidence="2" key="1">
    <citation type="submission" date="2016-06" db="EMBL/GenBank/DDBJ databases">
        <authorList>
            <person name="Rodrigo-Torres L."/>
            <person name="Arahal R.D."/>
            <person name="Lucena T."/>
        </authorList>
    </citation>
    <scope>NUCLEOTIDE SEQUENCE [LARGE SCALE GENOMIC DNA]</scope>
    <source>
        <strain evidence="2">CECT8203</strain>
    </source>
</reference>